<reference evidence="9 10" key="1">
    <citation type="submission" date="2024-09" db="EMBL/GenBank/DDBJ databases">
        <authorList>
            <person name="Sun Q."/>
            <person name="Mori K."/>
        </authorList>
    </citation>
    <scope>NUCLEOTIDE SEQUENCE [LARGE SCALE GENOMIC DNA]</scope>
    <source>
        <strain evidence="9 10">CECT 8726</strain>
    </source>
</reference>
<dbReference type="Pfam" id="PF01925">
    <property type="entry name" value="TauE"/>
    <property type="match status" value="1"/>
</dbReference>
<evidence type="ECO:0000256" key="2">
    <source>
        <dbReference type="ARBA" id="ARBA00009142"/>
    </source>
</evidence>
<feature type="transmembrane region" description="Helical" evidence="8">
    <location>
        <begin position="31"/>
        <end position="57"/>
    </location>
</feature>
<evidence type="ECO:0000256" key="8">
    <source>
        <dbReference type="RuleBase" id="RU363041"/>
    </source>
</evidence>
<keyword evidence="5 8" id="KW-0812">Transmembrane</keyword>
<evidence type="ECO:0000256" key="5">
    <source>
        <dbReference type="ARBA" id="ARBA00022692"/>
    </source>
</evidence>
<dbReference type="PANTHER" id="PTHR30269">
    <property type="entry name" value="TRANSMEMBRANE PROTEIN YFCA"/>
    <property type="match status" value="1"/>
</dbReference>
<evidence type="ECO:0000256" key="3">
    <source>
        <dbReference type="ARBA" id="ARBA00022448"/>
    </source>
</evidence>
<proteinExistence type="inferred from homology"/>
<keyword evidence="3" id="KW-0813">Transport</keyword>
<dbReference type="EMBL" id="JBHMEA010000024">
    <property type="protein sequence ID" value="MFB9231674.1"/>
    <property type="molecule type" value="Genomic_DNA"/>
</dbReference>
<keyword evidence="4 8" id="KW-1003">Cell membrane</keyword>
<accession>A0ABV5JE07</accession>
<evidence type="ECO:0000313" key="9">
    <source>
        <dbReference type="EMBL" id="MFB9231674.1"/>
    </source>
</evidence>
<name>A0ABV5JE07_9RHOB</name>
<dbReference type="InterPro" id="IPR002781">
    <property type="entry name" value="TM_pro_TauE-like"/>
</dbReference>
<keyword evidence="6 8" id="KW-1133">Transmembrane helix</keyword>
<gene>
    <name evidence="9" type="ORF">ACFFUT_07735</name>
</gene>
<protein>
    <recommendedName>
        <fullName evidence="8">Probable membrane transporter protein</fullName>
    </recommendedName>
</protein>
<dbReference type="PANTHER" id="PTHR30269:SF37">
    <property type="entry name" value="MEMBRANE TRANSPORTER PROTEIN"/>
    <property type="match status" value="1"/>
</dbReference>
<feature type="transmembrane region" description="Helical" evidence="8">
    <location>
        <begin position="173"/>
        <end position="190"/>
    </location>
</feature>
<keyword evidence="7 8" id="KW-0472">Membrane</keyword>
<evidence type="ECO:0000256" key="1">
    <source>
        <dbReference type="ARBA" id="ARBA00004651"/>
    </source>
</evidence>
<sequence length="253" mass="27162">MIPLLGLSITDLVWCGTVLFVASYIRGYSGFGFTAVLMSGLTISLPIIEIVPLSIALELAASSGQARGIFSDIRWKQLSILLTAGFVGTPIGVYLLGILPEDPLRISVLAFIFISSFYLIFSHKRLRTLPSLVHGLVGFAIGIANGATALSGLVLALFFSLTDEKATRMRATMIAYLFVADVWAGGFLATSGFYDGLTVHRILVSLPLLGLGVWLGSRQFASTDPKTFRAVVLWLLLILSATGLLFVTTANFP</sequence>
<organism evidence="9 10">
    <name type="scientific">Pseudohalocynthiibacter aestuariivivens</name>
    <dbReference type="NCBI Taxonomy" id="1591409"/>
    <lineage>
        <taxon>Bacteria</taxon>
        <taxon>Pseudomonadati</taxon>
        <taxon>Pseudomonadota</taxon>
        <taxon>Alphaproteobacteria</taxon>
        <taxon>Rhodobacterales</taxon>
        <taxon>Paracoccaceae</taxon>
        <taxon>Pseudohalocynthiibacter</taxon>
    </lineage>
</organism>
<comment type="subcellular location">
    <subcellularLocation>
        <location evidence="1 8">Cell membrane</location>
        <topology evidence="1 8">Multi-pass membrane protein</topology>
    </subcellularLocation>
</comment>
<feature type="transmembrane region" description="Helical" evidence="8">
    <location>
        <begin position="202"/>
        <end position="221"/>
    </location>
</feature>
<feature type="transmembrane region" description="Helical" evidence="8">
    <location>
        <begin position="104"/>
        <end position="121"/>
    </location>
</feature>
<comment type="caution">
    <text evidence="9">The sequence shown here is derived from an EMBL/GenBank/DDBJ whole genome shotgun (WGS) entry which is preliminary data.</text>
</comment>
<feature type="transmembrane region" description="Helical" evidence="8">
    <location>
        <begin position="227"/>
        <end position="247"/>
    </location>
</feature>
<evidence type="ECO:0000313" key="10">
    <source>
        <dbReference type="Proteomes" id="UP001589683"/>
    </source>
</evidence>
<feature type="transmembrane region" description="Helical" evidence="8">
    <location>
        <begin position="78"/>
        <end position="98"/>
    </location>
</feature>
<dbReference type="Proteomes" id="UP001589683">
    <property type="component" value="Unassembled WGS sequence"/>
</dbReference>
<dbReference type="RefSeq" id="WP_213890277.1">
    <property type="nucleotide sequence ID" value="NZ_JAGFNU010000009.1"/>
</dbReference>
<evidence type="ECO:0000256" key="6">
    <source>
        <dbReference type="ARBA" id="ARBA00022989"/>
    </source>
</evidence>
<feature type="transmembrane region" description="Helical" evidence="8">
    <location>
        <begin position="133"/>
        <end position="161"/>
    </location>
</feature>
<evidence type="ECO:0000256" key="7">
    <source>
        <dbReference type="ARBA" id="ARBA00023136"/>
    </source>
</evidence>
<evidence type="ECO:0000256" key="4">
    <source>
        <dbReference type="ARBA" id="ARBA00022475"/>
    </source>
</evidence>
<keyword evidence="10" id="KW-1185">Reference proteome</keyword>
<feature type="transmembrane region" description="Helical" evidence="8">
    <location>
        <begin position="7"/>
        <end position="25"/>
    </location>
</feature>
<dbReference type="InterPro" id="IPR052017">
    <property type="entry name" value="TSUP"/>
</dbReference>
<comment type="similarity">
    <text evidence="2 8">Belongs to the 4-toluene sulfonate uptake permease (TSUP) (TC 2.A.102) family.</text>
</comment>